<reference evidence="1 2" key="1">
    <citation type="submission" date="2024-05" db="EMBL/GenBank/DDBJ databases">
        <authorList>
            <person name="Wallberg A."/>
        </authorList>
    </citation>
    <scope>NUCLEOTIDE SEQUENCE [LARGE SCALE GENOMIC DNA]</scope>
</reference>
<comment type="caution">
    <text evidence="1">The sequence shown here is derived from an EMBL/GenBank/DDBJ whole genome shotgun (WGS) entry which is preliminary data.</text>
</comment>
<feature type="non-terminal residue" evidence="1">
    <location>
        <position position="135"/>
    </location>
</feature>
<evidence type="ECO:0000313" key="1">
    <source>
        <dbReference type="EMBL" id="CAL4068403.1"/>
    </source>
</evidence>
<accession>A0AAV2Q131</accession>
<gene>
    <name evidence="1" type="ORF">MNOR_LOCUS7205</name>
</gene>
<name>A0AAV2Q131_MEGNR</name>
<organism evidence="1 2">
    <name type="scientific">Meganyctiphanes norvegica</name>
    <name type="common">Northern krill</name>
    <name type="synonym">Thysanopoda norvegica</name>
    <dbReference type="NCBI Taxonomy" id="48144"/>
    <lineage>
        <taxon>Eukaryota</taxon>
        <taxon>Metazoa</taxon>
        <taxon>Ecdysozoa</taxon>
        <taxon>Arthropoda</taxon>
        <taxon>Crustacea</taxon>
        <taxon>Multicrustacea</taxon>
        <taxon>Malacostraca</taxon>
        <taxon>Eumalacostraca</taxon>
        <taxon>Eucarida</taxon>
        <taxon>Euphausiacea</taxon>
        <taxon>Euphausiidae</taxon>
        <taxon>Meganyctiphanes</taxon>
    </lineage>
</organism>
<evidence type="ECO:0000313" key="2">
    <source>
        <dbReference type="Proteomes" id="UP001497623"/>
    </source>
</evidence>
<proteinExistence type="predicted"/>
<sequence>QIVTSAVVTTTFNSSSYIVGTSGSCNADNLQYSSNVDVTRYCEDDLDTLTQSVTNIFPDNTVFNVTFTSTDSDGSLTDVGFALLLDVVLLSPSTTTTTTTTTPVPTGVCDPSCNRDIVIDGNSINSILTWSSPGW</sequence>
<dbReference type="AlphaFoldDB" id="A0AAV2Q131"/>
<keyword evidence="2" id="KW-1185">Reference proteome</keyword>
<protein>
    <submittedName>
        <fullName evidence="1">Uncharacterized protein</fullName>
    </submittedName>
</protein>
<dbReference type="EMBL" id="CAXKWB010003124">
    <property type="protein sequence ID" value="CAL4068403.1"/>
    <property type="molecule type" value="Genomic_DNA"/>
</dbReference>
<dbReference type="Proteomes" id="UP001497623">
    <property type="component" value="Unassembled WGS sequence"/>
</dbReference>
<feature type="non-terminal residue" evidence="1">
    <location>
        <position position="1"/>
    </location>
</feature>